<evidence type="ECO:0000313" key="2">
    <source>
        <dbReference type="EMBL" id="GGI57912.1"/>
    </source>
</evidence>
<evidence type="ECO:0000313" key="3">
    <source>
        <dbReference type="Proteomes" id="UP000624701"/>
    </source>
</evidence>
<reference evidence="3" key="1">
    <citation type="journal article" date="2019" name="Int. J. Syst. Evol. Microbiol.">
        <title>The Global Catalogue of Microorganisms (GCM) 10K type strain sequencing project: providing services to taxonomists for standard genome sequencing and annotation.</title>
        <authorList>
            <consortium name="The Broad Institute Genomics Platform"/>
            <consortium name="The Broad Institute Genome Sequencing Center for Infectious Disease"/>
            <person name="Wu L."/>
            <person name="Ma J."/>
        </authorList>
    </citation>
    <scope>NUCLEOTIDE SEQUENCE [LARGE SCALE GENOMIC DNA]</scope>
    <source>
        <strain evidence="3">CCM 8681</strain>
    </source>
</reference>
<organism evidence="2 3">
    <name type="scientific">Winogradskyella haliclonae</name>
    <dbReference type="NCBI Taxonomy" id="2048558"/>
    <lineage>
        <taxon>Bacteria</taxon>
        <taxon>Pseudomonadati</taxon>
        <taxon>Bacteroidota</taxon>
        <taxon>Flavobacteriia</taxon>
        <taxon>Flavobacteriales</taxon>
        <taxon>Flavobacteriaceae</taxon>
        <taxon>Winogradskyella</taxon>
    </lineage>
</organism>
<proteinExistence type="predicted"/>
<comment type="caution">
    <text evidence="2">The sequence shown here is derived from an EMBL/GenBank/DDBJ whole genome shotgun (WGS) entry which is preliminary data.</text>
</comment>
<keyword evidence="1" id="KW-0472">Membrane</keyword>
<evidence type="ECO:0000256" key="1">
    <source>
        <dbReference type="SAM" id="Phobius"/>
    </source>
</evidence>
<keyword evidence="3" id="KW-1185">Reference proteome</keyword>
<sequence length="87" mass="10215">MSNHILNTLHKWALRLYYARILFFGILLISFCIIFIFTDYKPSEINGLNIFLTIMCGLLGLILLFIGLFRTAETEYGIKRGWHKEDE</sequence>
<dbReference type="EMBL" id="BMDQ01000003">
    <property type="protein sequence ID" value="GGI57912.1"/>
    <property type="molecule type" value="Genomic_DNA"/>
</dbReference>
<name>A0ABQ2C295_9FLAO</name>
<feature type="transmembrane region" description="Helical" evidence="1">
    <location>
        <begin position="21"/>
        <end position="38"/>
    </location>
</feature>
<gene>
    <name evidence="2" type="ORF">GCM10011444_22210</name>
</gene>
<keyword evidence="1" id="KW-1133">Transmembrane helix</keyword>
<protein>
    <submittedName>
        <fullName evidence="2">Uncharacterized protein</fullName>
    </submittedName>
</protein>
<accession>A0ABQ2C295</accession>
<dbReference type="Proteomes" id="UP000624701">
    <property type="component" value="Unassembled WGS sequence"/>
</dbReference>
<keyword evidence="1" id="KW-0812">Transmembrane</keyword>
<feature type="transmembrane region" description="Helical" evidence="1">
    <location>
        <begin position="50"/>
        <end position="69"/>
    </location>
</feature>